<dbReference type="AlphaFoldDB" id="A0A0A9F7L6"/>
<reference evidence="1" key="1">
    <citation type="submission" date="2014-09" db="EMBL/GenBank/DDBJ databases">
        <authorList>
            <person name="Magalhaes I.L.F."/>
            <person name="Oliveira U."/>
            <person name="Santos F.R."/>
            <person name="Vidigal T.H.D.A."/>
            <person name="Brescovit A.D."/>
            <person name="Santos A.J."/>
        </authorList>
    </citation>
    <scope>NUCLEOTIDE SEQUENCE</scope>
    <source>
        <tissue evidence="1">Shoot tissue taken approximately 20 cm above the soil surface</tissue>
    </source>
</reference>
<proteinExistence type="predicted"/>
<name>A0A0A9F7L6_ARUDO</name>
<protein>
    <submittedName>
        <fullName evidence="1">Uncharacterized protein</fullName>
    </submittedName>
</protein>
<organism evidence="1">
    <name type="scientific">Arundo donax</name>
    <name type="common">Giant reed</name>
    <name type="synonym">Donax arundinaceus</name>
    <dbReference type="NCBI Taxonomy" id="35708"/>
    <lineage>
        <taxon>Eukaryota</taxon>
        <taxon>Viridiplantae</taxon>
        <taxon>Streptophyta</taxon>
        <taxon>Embryophyta</taxon>
        <taxon>Tracheophyta</taxon>
        <taxon>Spermatophyta</taxon>
        <taxon>Magnoliopsida</taxon>
        <taxon>Liliopsida</taxon>
        <taxon>Poales</taxon>
        <taxon>Poaceae</taxon>
        <taxon>PACMAD clade</taxon>
        <taxon>Arundinoideae</taxon>
        <taxon>Arundineae</taxon>
        <taxon>Arundo</taxon>
    </lineage>
</organism>
<dbReference type="EMBL" id="GBRH01190697">
    <property type="protein sequence ID" value="JAE07199.1"/>
    <property type="molecule type" value="Transcribed_RNA"/>
</dbReference>
<evidence type="ECO:0000313" key="1">
    <source>
        <dbReference type="EMBL" id="JAE07199.1"/>
    </source>
</evidence>
<reference evidence="1" key="2">
    <citation type="journal article" date="2015" name="Data Brief">
        <title>Shoot transcriptome of the giant reed, Arundo donax.</title>
        <authorList>
            <person name="Barrero R.A."/>
            <person name="Guerrero F.D."/>
            <person name="Moolhuijzen P."/>
            <person name="Goolsby J.A."/>
            <person name="Tidwell J."/>
            <person name="Bellgard S.E."/>
            <person name="Bellgard M.I."/>
        </authorList>
    </citation>
    <scope>NUCLEOTIDE SEQUENCE</scope>
    <source>
        <tissue evidence="1">Shoot tissue taken approximately 20 cm above the soil surface</tissue>
    </source>
</reference>
<accession>A0A0A9F7L6</accession>
<sequence>MTPALRMTLGKIPTLSLEGKRKMLRMTRQQQTALMILFLK</sequence>